<keyword evidence="4" id="KW-0805">Transcription regulation</keyword>
<dbReference type="InterPro" id="IPR015424">
    <property type="entry name" value="PyrdxlP-dep_Trfase"/>
</dbReference>
<keyword evidence="2 8" id="KW-0808">Transferase</keyword>
<dbReference type="PANTHER" id="PTHR46577:SF2">
    <property type="entry name" value="TRANSCRIPTIONAL REGULATORY PROTEIN"/>
    <property type="match status" value="1"/>
</dbReference>
<keyword evidence="3" id="KW-0663">Pyridoxal phosphate</keyword>
<proteinExistence type="inferred from homology"/>
<accession>A0ABW4BWH2</accession>
<dbReference type="InterPro" id="IPR000524">
    <property type="entry name" value="Tscrpt_reg_HTH_GntR"/>
</dbReference>
<dbReference type="Gene3D" id="3.40.640.10">
    <property type="entry name" value="Type I PLP-dependent aspartate aminotransferase-like (Major domain)"/>
    <property type="match status" value="1"/>
</dbReference>
<comment type="caution">
    <text evidence="8">The sequence shown here is derived from an EMBL/GenBank/DDBJ whole genome shotgun (WGS) entry which is preliminary data.</text>
</comment>
<dbReference type="RefSeq" id="WP_125676546.1">
    <property type="nucleotide sequence ID" value="NZ_JBHTOI010000046.1"/>
</dbReference>
<evidence type="ECO:0000256" key="3">
    <source>
        <dbReference type="ARBA" id="ARBA00022898"/>
    </source>
</evidence>
<evidence type="ECO:0000313" key="8">
    <source>
        <dbReference type="EMBL" id="MFD1418822.1"/>
    </source>
</evidence>
<protein>
    <submittedName>
        <fullName evidence="8">PLP-dependent aminotransferase family protein</fullName>
    </submittedName>
</protein>
<dbReference type="Pfam" id="PF00392">
    <property type="entry name" value="GntR"/>
    <property type="match status" value="1"/>
</dbReference>
<dbReference type="Proteomes" id="UP001597251">
    <property type="component" value="Unassembled WGS sequence"/>
</dbReference>
<dbReference type="GO" id="GO:0008483">
    <property type="term" value="F:transaminase activity"/>
    <property type="evidence" value="ECO:0007669"/>
    <property type="project" value="UniProtKB-KW"/>
</dbReference>
<sequence>MQKISSIQIKWRPDKSSRIPVYKQIVQFIHEKVATGEWQVGTKLPSQRALAGLFEVNRSTIITAIDELTSYGIVSGRHGAGTQISSNTWSLFLPTTNWNEYLKSGSFQENNVMIQAINELEFEPDIIRIGTGEIDPRLFSKSMWSATLQKVGSKLTSLGYLENLGLLELRQAIAKHLEKSGIMVGPENVLITSGSLQALQLIAVCLLQKGSTVFTEAPSYLKSLQMFQSTGMNLKGIPMDKNGLEYWKLSSITKQNSSILYTIPTNQNPTGITMSKKRRYELMNYCVDNRLPIIEDGAYQELSYNAVTAKTLKSIDDNEMVIYLGTASKTLAPGLRIGWVVASKPIVDRLGDVKMQMDYGASSLSQWALTEFLNSGAYDSYLSDLKIELESRRDKALKSLEKYFKDLANWNRPDGGFYIWLTFKKDIKIERLFDAAIKEKILLNSGDIYDFKENHSLRLSFAYINSDEFDQAIRKLSEIVKGMC</sequence>
<dbReference type="InterPro" id="IPR051446">
    <property type="entry name" value="HTH_trans_reg/aminotransferase"/>
</dbReference>
<keyword evidence="9" id="KW-1185">Reference proteome</keyword>
<comment type="similarity">
    <text evidence="1">In the C-terminal section; belongs to the class-I pyridoxal-phosphate-dependent aminotransferase family.</text>
</comment>
<name>A0ABW4BWH2_9LACO</name>
<keyword evidence="2 8" id="KW-0032">Aminotransferase</keyword>
<evidence type="ECO:0000313" key="9">
    <source>
        <dbReference type="Proteomes" id="UP001597251"/>
    </source>
</evidence>
<dbReference type="CDD" id="cd07377">
    <property type="entry name" value="WHTH_GntR"/>
    <property type="match status" value="1"/>
</dbReference>
<dbReference type="InterPro" id="IPR036388">
    <property type="entry name" value="WH-like_DNA-bd_sf"/>
</dbReference>
<dbReference type="SMART" id="SM00345">
    <property type="entry name" value="HTH_GNTR"/>
    <property type="match status" value="1"/>
</dbReference>
<dbReference type="EMBL" id="JBHTOI010000046">
    <property type="protein sequence ID" value="MFD1418822.1"/>
    <property type="molecule type" value="Genomic_DNA"/>
</dbReference>
<dbReference type="Pfam" id="PF00155">
    <property type="entry name" value="Aminotran_1_2"/>
    <property type="match status" value="1"/>
</dbReference>
<evidence type="ECO:0000256" key="1">
    <source>
        <dbReference type="ARBA" id="ARBA00005384"/>
    </source>
</evidence>
<dbReference type="Gene3D" id="3.90.1150.10">
    <property type="entry name" value="Aspartate Aminotransferase, domain 1"/>
    <property type="match status" value="1"/>
</dbReference>
<dbReference type="Gene3D" id="1.10.10.10">
    <property type="entry name" value="Winged helix-like DNA-binding domain superfamily/Winged helix DNA-binding domain"/>
    <property type="match status" value="1"/>
</dbReference>
<evidence type="ECO:0000259" key="7">
    <source>
        <dbReference type="PROSITE" id="PS50949"/>
    </source>
</evidence>
<dbReference type="PRINTS" id="PR00035">
    <property type="entry name" value="HTHGNTR"/>
</dbReference>
<feature type="domain" description="HTH gntR-type" evidence="7">
    <location>
        <begin position="19"/>
        <end position="87"/>
    </location>
</feature>
<organism evidence="8 9">
    <name type="scientific">Companilactobacillus keshanensis</name>
    <dbReference type="NCBI Taxonomy" id="2486003"/>
    <lineage>
        <taxon>Bacteria</taxon>
        <taxon>Bacillati</taxon>
        <taxon>Bacillota</taxon>
        <taxon>Bacilli</taxon>
        <taxon>Lactobacillales</taxon>
        <taxon>Lactobacillaceae</taxon>
        <taxon>Companilactobacillus</taxon>
    </lineage>
</organism>
<dbReference type="CDD" id="cd00609">
    <property type="entry name" value="AAT_like"/>
    <property type="match status" value="1"/>
</dbReference>
<reference evidence="9" key="1">
    <citation type="journal article" date="2019" name="Int. J. Syst. Evol. Microbiol.">
        <title>The Global Catalogue of Microorganisms (GCM) 10K type strain sequencing project: providing services to taxonomists for standard genome sequencing and annotation.</title>
        <authorList>
            <consortium name="The Broad Institute Genomics Platform"/>
            <consortium name="The Broad Institute Genome Sequencing Center for Infectious Disease"/>
            <person name="Wu L."/>
            <person name="Ma J."/>
        </authorList>
    </citation>
    <scope>NUCLEOTIDE SEQUENCE [LARGE SCALE GENOMIC DNA]</scope>
    <source>
        <strain evidence="9">CCM 8936</strain>
    </source>
</reference>
<gene>
    <name evidence="8" type="ORF">ACFQ42_08710</name>
</gene>
<dbReference type="InterPro" id="IPR036390">
    <property type="entry name" value="WH_DNA-bd_sf"/>
</dbReference>
<dbReference type="InterPro" id="IPR004839">
    <property type="entry name" value="Aminotransferase_I/II_large"/>
</dbReference>
<dbReference type="PROSITE" id="PS50949">
    <property type="entry name" value="HTH_GNTR"/>
    <property type="match status" value="1"/>
</dbReference>
<dbReference type="PANTHER" id="PTHR46577">
    <property type="entry name" value="HTH-TYPE TRANSCRIPTIONAL REGULATORY PROTEIN GABR"/>
    <property type="match status" value="1"/>
</dbReference>
<evidence type="ECO:0000256" key="6">
    <source>
        <dbReference type="ARBA" id="ARBA00023163"/>
    </source>
</evidence>
<keyword evidence="6" id="KW-0804">Transcription</keyword>
<dbReference type="SUPFAM" id="SSF46785">
    <property type="entry name" value="Winged helix' DNA-binding domain"/>
    <property type="match status" value="1"/>
</dbReference>
<dbReference type="SUPFAM" id="SSF53383">
    <property type="entry name" value="PLP-dependent transferases"/>
    <property type="match status" value="1"/>
</dbReference>
<dbReference type="InterPro" id="IPR015422">
    <property type="entry name" value="PyrdxlP-dep_Trfase_small"/>
</dbReference>
<evidence type="ECO:0000256" key="2">
    <source>
        <dbReference type="ARBA" id="ARBA00022576"/>
    </source>
</evidence>
<evidence type="ECO:0000256" key="4">
    <source>
        <dbReference type="ARBA" id="ARBA00023015"/>
    </source>
</evidence>
<keyword evidence="5" id="KW-0238">DNA-binding</keyword>
<dbReference type="InterPro" id="IPR015421">
    <property type="entry name" value="PyrdxlP-dep_Trfase_major"/>
</dbReference>
<evidence type="ECO:0000256" key="5">
    <source>
        <dbReference type="ARBA" id="ARBA00023125"/>
    </source>
</evidence>